<sequence>MGNHQGKTLKLGSYHLHFVKQIAEGGFSYVYLVKDSNSKLYALKRILIRDNDELAKVKNEINIMQKLSKHRNIVKYIDYTKTSSHNKKDKDKDKESEIFILMEYCSGGHLVEIMQKRQMNRFSDQEILRIFSEICESVAFMHSQTPLIIHRDLKVENVLLDEDSGLYKLCDFGSATEEIYNIKGKQDMQRAEDDISKNTTLQYRAPEIVDLYRCSLINEKIDIWALGCLLYKLLYYTTPFEDSGSLGILNCNYQLPPPGNHPNYSNDLVNLIRIMLNPDPNQRPNIFEITNQVHALLKGVNSPPLYPKYKSNILSSPTPPPKPLPQIPTKMNNQSLGLGLSSSLGPPTTTATTQNNTSTTTTVNTTDDTSNLSPSLSRSDRSQSTTQQPTFSPHSPPTQTKRRNASTANTPSSTTPSLFGIPLPSSHKNENPLSLDDSTQQQQDNTNTNFIEEVSFLINSVINTNENSFDASLISKLKTYTNIYRPTKGIMSVIIKKTLREPLICFKSLLLIQMLLSEGTLAFRSDAFDNKDLFYNLHLGWLKQKDKYSILGELLSNYSLLLHKLVLFYTRYPIIDGTFSFNEMKWGLPDSYDIQQQQSNSTFQTPISITTISMLIEILEQILLVSNSIIEYSNNSANSNNAGSSPEPIQPLPISLLVHSVNILNSVSYSIYCFISACLETLSQLNLPDLDFKFQNSILKFQTTHQHLRDQYSKLYMTPIFSDQFFPTLANNPPQFNIKQQQQQQAIPNTDSTNPFSNTNNMEPSFNPFSNSNSNDNFFEPSTTAGNPLGVSTSPVVVTTNVNGHQSVVQSTISPPVRAIKGLPLRFPHSASLEDARLYTLILTPTASPPLSPSLGRLGHSHSNVQNTIDINQQVYQQQNTNGNVPPQSINNNSNGNAPKFLFPQPQSISHTTSLNNSYNNLFTPPQSLNSSYNPFDTTNLGGGTPNPSTSGHGTPNPYPPQQQPSQQPQPQPQQQTNSKQPTFAPPPALKPRGHRRSQSSTTDDVRRRNLLQQQLDQNKEFLRHQRQINMKNNQAQDLLTDDISGLVNDDEEDSSLL</sequence>
<feature type="compositionally biased region" description="Low complexity" evidence="2">
    <location>
        <begin position="433"/>
        <end position="443"/>
    </location>
</feature>
<accession>A0A152A465</accession>
<feature type="compositionally biased region" description="Low complexity" evidence="2">
    <location>
        <begin position="405"/>
        <end position="417"/>
    </location>
</feature>
<organism evidence="4 5">
    <name type="scientific">Tieghemostelium lacteum</name>
    <name type="common">Slime mold</name>
    <name type="synonym">Dictyostelium lacteum</name>
    <dbReference type="NCBI Taxonomy" id="361077"/>
    <lineage>
        <taxon>Eukaryota</taxon>
        <taxon>Amoebozoa</taxon>
        <taxon>Evosea</taxon>
        <taxon>Eumycetozoa</taxon>
        <taxon>Dictyostelia</taxon>
        <taxon>Dictyosteliales</taxon>
        <taxon>Raperosteliaceae</taxon>
        <taxon>Tieghemostelium</taxon>
    </lineage>
</organism>
<keyword evidence="1" id="KW-0547">Nucleotide-binding</keyword>
<evidence type="ECO:0000256" key="2">
    <source>
        <dbReference type="SAM" id="MobiDB-lite"/>
    </source>
</evidence>
<dbReference type="InterPro" id="IPR011009">
    <property type="entry name" value="Kinase-like_dom_sf"/>
</dbReference>
<dbReference type="SUPFAM" id="SSF48464">
    <property type="entry name" value="ENTH/VHS domain"/>
    <property type="match status" value="1"/>
</dbReference>
<proteinExistence type="predicted"/>
<dbReference type="FunCoup" id="A0A152A465">
    <property type="interactions" value="606"/>
</dbReference>
<dbReference type="Proteomes" id="UP000076078">
    <property type="component" value="Unassembled WGS sequence"/>
</dbReference>
<dbReference type="Pfam" id="PF00069">
    <property type="entry name" value="Pkinase"/>
    <property type="match status" value="1"/>
</dbReference>
<dbReference type="AlphaFoldDB" id="A0A152A465"/>
<dbReference type="SUPFAM" id="SSF56112">
    <property type="entry name" value="Protein kinase-like (PK-like)"/>
    <property type="match status" value="1"/>
</dbReference>
<dbReference type="SMART" id="SM00220">
    <property type="entry name" value="S_TKc"/>
    <property type="match status" value="1"/>
</dbReference>
<feature type="domain" description="Protein kinase" evidence="3">
    <location>
        <begin position="16"/>
        <end position="297"/>
    </location>
</feature>
<dbReference type="InParanoid" id="A0A152A465"/>
<evidence type="ECO:0000259" key="3">
    <source>
        <dbReference type="PROSITE" id="PS50011"/>
    </source>
</evidence>
<feature type="compositionally biased region" description="Pro residues" evidence="2">
    <location>
        <begin position="317"/>
        <end position="326"/>
    </location>
</feature>
<dbReference type="InterPro" id="IPR008271">
    <property type="entry name" value="Ser/Thr_kinase_AS"/>
</dbReference>
<dbReference type="InterPro" id="IPR011417">
    <property type="entry name" value="ANTH_dom"/>
</dbReference>
<feature type="compositionally biased region" description="Polar residues" evidence="2">
    <location>
        <begin position="1028"/>
        <end position="1038"/>
    </location>
</feature>
<dbReference type="GO" id="GO:0005543">
    <property type="term" value="F:phospholipid binding"/>
    <property type="evidence" value="ECO:0007669"/>
    <property type="project" value="InterPro"/>
</dbReference>
<dbReference type="Gene3D" id="1.10.510.10">
    <property type="entry name" value="Transferase(Phosphotransferase) domain 1"/>
    <property type="match status" value="1"/>
</dbReference>
<protein>
    <recommendedName>
        <fullName evidence="3">Protein kinase domain-containing protein</fullName>
    </recommendedName>
</protein>
<name>A0A152A465_TIELA</name>
<dbReference type="OrthoDB" id="248923at2759"/>
<feature type="compositionally biased region" description="Low complexity" evidence="2">
    <location>
        <begin position="327"/>
        <end position="390"/>
    </location>
</feature>
<dbReference type="OMA" id="EYCSGGH"/>
<feature type="compositionally biased region" description="Pro residues" evidence="2">
    <location>
        <begin position="957"/>
        <end position="972"/>
    </location>
</feature>
<dbReference type="PANTHER" id="PTHR22967:SF91">
    <property type="entry name" value="SERINE_THREONINE-PROTEIN KINASE DDB_G0280111-RELATED"/>
    <property type="match status" value="1"/>
</dbReference>
<evidence type="ECO:0000313" key="4">
    <source>
        <dbReference type="EMBL" id="KYR00851.1"/>
    </source>
</evidence>
<feature type="compositionally biased region" description="Acidic residues" evidence="2">
    <location>
        <begin position="1049"/>
        <end position="1058"/>
    </location>
</feature>
<keyword evidence="5" id="KW-1185">Reference proteome</keyword>
<feature type="compositionally biased region" description="Polar residues" evidence="2">
    <location>
        <begin position="879"/>
        <end position="897"/>
    </location>
</feature>
<dbReference type="GO" id="GO:0004674">
    <property type="term" value="F:protein serine/threonine kinase activity"/>
    <property type="evidence" value="ECO:0007669"/>
    <property type="project" value="TreeGrafter"/>
</dbReference>
<comment type="caution">
    <text evidence="4">The sequence shown here is derived from an EMBL/GenBank/DDBJ whole genome shotgun (WGS) entry which is preliminary data.</text>
</comment>
<dbReference type="InterPro" id="IPR008942">
    <property type="entry name" value="ENTH_VHS"/>
</dbReference>
<dbReference type="GO" id="GO:0005737">
    <property type="term" value="C:cytoplasm"/>
    <property type="evidence" value="ECO:0007669"/>
    <property type="project" value="TreeGrafter"/>
</dbReference>
<dbReference type="GO" id="GO:0005524">
    <property type="term" value="F:ATP binding"/>
    <property type="evidence" value="ECO:0007669"/>
    <property type="project" value="InterPro"/>
</dbReference>
<dbReference type="Pfam" id="PF07651">
    <property type="entry name" value="ANTH"/>
    <property type="match status" value="1"/>
</dbReference>
<evidence type="ECO:0000256" key="1">
    <source>
        <dbReference type="ARBA" id="ARBA00022741"/>
    </source>
</evidence>
<dbReference type="PROSITE" id="PS00108">
    <property type="entry name" value="PROTEIN_KINASE_ST"/>
    <property type="match status" value="1"/>
</dbReference>
<evidence type="ECO:0000313" key="5">
    <source>
        <dbReference type="Proteomes" id="UP000076078"/>
    </source>
</evidence>
<feature type="region of interest" description="Disordered" evidence="2">
    <location>
        <begin position="879"/>
        <end position="1058"/>
    </location>
</feature>
<dbReference type="PROSITE" id="PS50011">
    <property type="entry name" value="PROTEIN_KINASE_DOM"/>
    <property type="match status" value="1"/>
</dbReference>
<dbReference type="EMBL" id="LODT01000013">
    <property type="protein sequence ID" value="KYR00851.1"/>
    <property type="molecule type" value="Genomic_DNA"/>
</dbReference>
<gene>
    <name evidence="4" type="ORF">DLAC_02908</name>
</gene>
<reference evidence="4 5" key="1">
    <citation type="submission" date="2015-12" db="EMBL/GenBank/DDBJ databases">
        <title>Dictyostelia acquired genes for synthesis and detection of signals that induce cell-type specialization by lateral gene transfer from prokaryotes.</title>
        <authorList>
            <person name="Gloeckner G."/>
            <person name="Schaap P."/>
        </authorList>
    </citation>
    <scope>NUCLEOTIDE SEQUENCE [LARGE SCALE GENOMIC DNA]</scope>
    <source>
        <strain evidence="4 5">TK</strain>
    </source>
</reference>
<dbReference type="STRING" id="361077.A0A152A465"/>
<feature type="compositionally biased region" description="Polar residues" evidence="2">
    <location>
        <begin position="905"/>
        <end position="954"/>
    </location>
</feature>
<dbReference type="PANTHER" id="PTHR22967">
    <property type="entry name" value="SERINE/THREONINE PROTEIN KINASE"/>
    <property type="match status" value="1"/>
</dbReference>
<feature type="compositionally biased region" description="Low complexity" evidence="2">
    <location>
        <begin position="973"/>
        <end position="982"/>
    </location>
</feature>
<feature type="region of interest" description="Disordered" evidence="2">
    <location>
        <begin position="311"/>
        <end position="443"/>
    </location>
</feature>
<dbReference type="InterPro" id="IPR000719">
    <property type="entry name" value="Prot_kinase_dom"/>
</dbReference>